<evidence type="ECO:0000313" key="2">
    <source>
        <dbReference type="Proteomes" id="UP000316859"/>
    </source>
</evidence>
<protein>
    <recommendedName>
        <fullName evidence="3">Antitoxin VbhA domain-containing protein</fullName>
    </recommendedName>
</protein>
<organism evidence="1 2">
    <name type="scientific">Corynebacterium guaraldiae</name>
    <dbReference type="NCBI Taxonomy" id="3051103"/>
    <lineage>
        <taxon>Bacteria</taxon>
        <taxon>Bacillati</taxon>
        <taxon>Actinomycetota</taxon>
        <taxon>Actinomycetes</taxon>
        <taxon>Mycobacteriales</taxon>
        <taxon>Corynebacteriaceae</taxon>
        <taxon>Corynebacterium</taxon>
    </lineage>
</organism>
<dbReference type="InterPro" id="IPR033788">
    <property type="entry name" value="VbhA-like"/>
</dbReference>
<evidence type="ECO:0008006" key="3">
    <source>
        <dbReference type="Google" id="ProtNLM"/>
    </source>
</evidence>
<dbReference type="EMBL" id="VKDI01000019">
    <property type="protein sequence ID" value="TRX48245.1"/>
    <property type="molecule type" value="Genomic_DNA"/>
</dbReference>
<accession>A0ABY3CYW0</accession>
<name>A0ABY3CYW0_9CORY</name>
<reference evidence="1 2" key="1">
    <citation type="submission" date="2019-07" db="EMBL/GenBank/DDBJ databases">
        <title>Draft genome of C. aurimucosum strain 2299.</title>
        <authorList>
            <person name="Pacheco L.G.C."/>
            <person name="Aguiar E.R.G.R."/>
            <person name="Santos C.S."/>
            <person name="Rocha D.J.P.G."/>
            <person name="Sant'Anna L.O."/>
            <person name="Mattos-Guaraldi A.L."/>
            <person name="Santos L.S."/>
        </authorList>
    </citation>
    <scope>NUCLEOTIDE SEQUENCE [LARGE SCALE GENOMIC DNA]</scope>
    <source>
        <strain evidence="1 2">2299</strain>
    </source>
</reference>
<gene>
    <name evidence="1" type="ORF">FNY88_09035</name>
</gene>
<evidence type="ECO:0000313" key="1">
    <source>
        <dbReference type="EMBL" id="TRX48245.1"/>
    </source>
</evidence>
<proteinExistence type="predicted"/>
<comment type="caution">
    <text evidence="1">The sequence shown here is derived from an EMBL/GenBank/DDBJ whole genome shotgun (WGS) entry which is preliminary data.</text>
</comment>
<keyword evidence="2" id="KW-1185">Reference proteome</keyword>
<dbReference type="CDD" id="cd11586">
    <property type="entry name" value="VbhA_like"/>
    <property type="match status" value="1"/>
</dbReference>
<dbReference type="Proteomes" id="UP000316859">
    <property type="component" value="Unassembled WGS sequence"/>
</dbReference>
<sequence>MTSTVRTGKSVEDSVTFAKGVSLLAGHDMDAEQEELVRAVASGEMTVDEAIAKAKSQLN</sequence>